<feature type="compositionally biased region" description="Polar residues" evidence="4">
    <location>
        <begin position="98"/>
        <end position="108"/>
    </location>
</feature>
<reference evidence="5" key="2">
    <citation type="submission" date="2025-09" db="UniProtKB">
        <authorList>
            <consortium name="Ensembl"/>
        </authorList>
    </citation>
    <scope>IDENTIFICATION</scope>
</reference>
<keyword evidence="2" id="KW-0539">Nucleus</keyword>
<dbReference type="PANTHER" id="PTHR48168:SF1">
    <property type="entry name" value="RNA GUANINE-N7 METHYLTRANSFERASE ACTIVATING SUBUNIT-RELATED"/>
    <property type="match status" value="1"/>
</dbReference>
<dbReference type="PANTHER" id="PTHR48168">
    <property type="entry name" value="RNA GUANINE-7 METHYLTRANSFERASE-ACTIVATING SUBUNIT-LIKE (PSEUDOGENE)-RELATED"/>
    <property type="match status" value="1"/>
</dbReference>
<evidence type="ECO:0008006" key="7">
    <source>
        <dbReference type="Google" id="ProtNLM"/>
    </source>
</evidence>
<dbReference type="GO" id="GO:0031533">
    <property type="term" value="C:mRNA capping enzyme complex"/>
    <property type="evidence" value="ECO:0007669"/>
    <property type="project" value="InterPro"/>
</dbReference>
<evidence type="ECO:0000256" key="3">
    <source>
        <dbReference type="ARBA" id="ARBA00034716"/>
    </source>
</evidence>
<dbReference type="InterPro" id="IPR028271">
    <property type="entry name" value="RAMAC"/>
</dbReference>
<evidence type="ECO:0000256" key="4">
    <source>
        <dbReference type="SAM" id="MobiDB-lite"/>
    </source>
</evidence>
<evidence type="ECO:0000313" key="5">
    <source>
        <dbReference type="Ensembl" id="ENSLLEP00000019234.1"/>
    </source>
</evidence>
<dbReference type="OrthoDB" id="5875297at2759"/>
<proteinExistence type="inferred from homology"/>
<keyword evidence="6" id="KW-1185">Reference proteome</keyword>
<name>A0A8C5MVP3_9ANUR</name>
<comment type="subcellular location">
    <subcellularLocation>
        <location evidence="1">Nucleus</location>
    </subcellularLocation>
</comment>
<dbReference type="Ensembl" id="ENSLLET00000019992.1">
    <property type="protein sequence ID" value="ENSLLEP00000019234.1"/>
    <property type="gene ID" value="ENSLLEG00000012178.1"/>
</dbReference>
<evidence type="ECO:0000313" key="6">
    <source>
        <dbReference type="Proteomes" id="UP000694569"/>
    </source>
</evidence>
<dbReference type="GeneTree" id="ENSGT00390000011190"/>
<reference evidence="5" key="1">
    <citation type="submission" date="2025-08" db="UniProtKB">
        <authorList>
            <consortium name="Ensembl"/>
        </authorList>
    </citation>
    <scope>IDENTIFICATION</scope>
</reference>
<dbReference type="GO" id="GO:0106005">
    <property type="term" value="P:RNA 5'-cap (guanine-N7)-methylation"/>
    <property type="evidence" value="ECO:0007669"/>
    <property type="project" value="InterPro"/>
</dbReference>
<comment type="similarity">
    <text evidence="3">Belongs to the RAM family.</text>
</comment>
<organism evidence="5 6">
    <name type="scientific">Leptobrachium leishanense</name>
    <name type="common">Leishan spiny toad</name>
    <dbReference type="NCBI Taxonomy" id="445787"/>
    <lineage>
        <taxon>Eukaryota</taxon>
        <taxon>Metazoa</taxon>
        <taxon>Chordata</taxon>
        <taxon>Craniata</taxon>
        <taxon>Vertebrata</taxon>
        <taxon>Euteleostomi</taxon>
        <taxon>Amphibia</taxon>
        <taxon>Batrachia</taxon>
        <taxon>Anura</taxon>
        <taxon>Pelobatoidea</taxon>
        <taxon>Megophryidae</taxon>
        <taxon>Leptobrachium</taxon>
    </lineage>
</organism>
<dbReference type="Pfam" id="PF15320">
    <property type="entry name" value="RAM"/>
    <property type="match status" value="1"/>
</dbReference>
<dbReference type="AlphaFoldDB" id="A0A8C5MVP3"/>
<feature type="compositionally biased region" description="Basic and acidic residues" evidence="4">
    <location>
        <begin position="49"/>
        <end position="67"/>
    </location>
</feature>
<dbReference type="Proteomes" id="UP000694569">
    <property type="component" value="Unplaced"/>
</dbReference>
<accession>A0A8C5MVP3</accession>
<protein>
    <recommendedName>
        <fullName evidence="7">RNA guanine-7 methyltransferase activating subunit</fullName>
    </recommendedName>
</protein>
<sequence length="108" mass="13041">MAETTDPQMFEEMFANRFTASDEEYQAYVKSTQDQPPIVENWRAGNQRPQDRYRDRQNRGWEGRRDWSSSYNQPRGGGRSWGNHYNEHRQEGRYGYNPGNQKFYSDRY</sequence>
<dbReference type="GO" id="GO:0003723">
    <property type="term" value="F:RNA binding"/>
    <property type="evidence" value="ECO:0007669"/>
    <property type="project" value="InterPro"/>
</dbReference>
<evidence type="ECO:0000256" key="1">
    <source>
        <dbReference type="ARBA" id="ARBA00004123"/>
    </source>
</evidence>
<evidence type="ECO:0000256" key="2">
    <source>
        <dbReference type="ARBA" id="ARBA00023242"/>
    </source>
</evidence>
<feature type="region of interest" description="Disordered" evidence="4">
    <location>
        <begin position="30"/>
        <end position="108"/>
    </location>
</feature>